<comment type="caution">
    <text evidence="1">The sequence shown here is derived from an EMBL/GenBank/DDBJ whole genome shotgun (WGS) entry which is preliminary data.</text>
</comment>
<gene>
    <name evidence="1" type="ORF">MRB53_014565</name>
</gene>
<organism evidence="1 2">
    <name type="scientific">Persea americana</name>
    <name type="common">Avocado</name>
    <dbReference type="NCBI Taxonomy" id="3435"/>
    <lineage>
        <taxon>Eukaryota</taxon>
        <taxon>Viridiplantae</taxon>
        <taxon>Streptophyta</taxon>
        <taxon>Embryophyta</taxon>
        <taxon>Tracheophyta</taxon>
        <taxon>Spermatophyta</taxon>
        <taxon>Magnoliopsida</taxon>
        <taxon>Magnoliidae</taxon>
        <taxon>Laurales</taxon>
        <taxon>Lauraceae</taxon>
        <taxon>Persea</taxon>
    </lineage>
</organism>
<name>A0ACC2KB85_PERAE</name>
<dbReference type="Proteomes" id="UP001234297">
    <property type="component" value="Chromosome 4"/>
</dbReference>
<protein>
    <submittedName>
        <fullName evidence="1">Uncharacterized protein</fullName>
    </submittedName>
</protein>
<keyword evidence="2" id="KW-1185">Reference proteome</keyword>
<evidence type="ECO:0000313" key="1">
    <source>
        <dbReference type="EMBL" id="KAJ8618379.1"/>
    </source>
</evidence>
<reference evidence="1 2" key="1">
    <citation type="journal article" date="2022" name="Hortic Res">
        <title>A haplotype resolved chromosomal level avocado genome allows analysis of novel avocado genes.</title>
        <authorList>
            <person name="Nath O."/>
            <person name="Fletcher S.J."/>
            <person name="Hayward A."/>
            <person name="Shaw L.M."/>
            <person name="Masouleh A.K."/>
            <person name="Furtado A."/>
            <person name="Henry R.J."/>
            <person name="Mitter N."/>
        </authorList>
    </citation>
    <scope>NUCLEOTIDE SEQUENCE [LARGE SCALE GENOMIC DNA]</scope>
    <source>
        <strain evidence="2">cv. Hass</strain>
    </source>
</reference>
<accession>A0ACC2KB85</accession>
<sequence>MMGNDGRDCKEEKRLKILSPHYYAICAIGGMFSAGTTHLAITPLDVLKVNMQVNPVKYNSIFSGFSILLREQGPSALWRGWGGKFFGYGAQGGCKFGLYEYFKRLYLDVLPHQNRSAIYFLSSASAQVIADIALCPFEAVKVRVQTEPKFGKGLIDGFPRLYATDGLSGFYRGLVPLWSRNLPFSILMFSTFEHTVDILYRDVIQRRKEDCSRAQQLGVTCLAGYAAGAIGTVISNPADNIVASLYNKKADNVMQAVKKIGLVNLFTRSLPIRITIVGPVITMQWLFYDTIKVLTGLPTSGGADSYLEEAWAANCNMHSGGAGGSATELYACTGVVSGGLDVGVWRSLRRRKLAKCEGERSRPIPMVRISWSRSKPISSLSSQQLHPTASSSQQMPLKKAMDSLYGEDSYMALSQKFSEAITACANLRTMACARKIHAQIISIGLESSIFLQNHLMNMYSNCGSIDDACRVFDGVAEPNVFSWNTMITGFSNSGRLREARRIFDEMPERDSVSWNAMMTAHFRHGECEEAVKLFVSMIRVGNFSPGPFTLAGAMKACGGIRFLGLGRQLHCLSLKFDFANETYIRTAVLDMYVKCEAMELASQEFERMVDPSLFCWNSMIMGYSKSSGINRALELFYQMPERDIVSWNTVISILSQHGCGTRTLSMFVEMQNQGFKPNSMTYASVLSACVSVLDLGWGKHLHARIVRSESGIDVFVGSALVDMYAKCSCLEAAKHMFDSLSDRNTVSWTSIIGGFAQSGLEDEALVLFNKMREAAVASDQFTLATILGACSSIKNLTFGVQFHAYTIKIGYESTVPVANALLTMYAKCESVHMADRIFQSMPTRDIISWTTMVTAHSQMGDITNGIITMYSKCGRIEEAQEIFNLIPVKDLVSWNAMITGYAQNGLGRKAIQIFEDMLKTGTEPDYVTYIAVLSGCGHSGLVSEGQYYFTSMTKDHSISPRPEHFACMVDLLGRAGYLEQAKMMIDEMPIQPTAAVWGALLGACRIHGNTKLAECAVKHLFELDWKDSGSYVLLANTYANAGKLDDVAEVRKLMRERGIRKNPGCSWIEVDNRIHVFTVDDTSHPQIGDVHRMLDEVLKKIEEMGYVIDTSSHRSQSHHSERLAAAFGLLSLPIWMPIHIMKNLRICGDCHTVIKLTSFVTTRELIVNPAKYNSIFSGLSILLKEKAPSSLWRGWGGKYFRYGAQSGCKFGLYEYFKRLYLDVLPHRNRSDIYFLSSASAQVIVDIALCQFEAVKVRFQTQPKSGKGLIDGFPKLYATDGLSGFYRGLVPLWGWNLPFHNLRSEVVVDTCFHEMSRTLKPKKGGLLESSTTWGDVSLAMQQVPFVQLSNPADNIVASLYNKKADNVMQAVKKIGLVNLFTRSLPIRITMEGPVITMQWLFYDTVKVLTGLEVYLAWPTSGGADSYMEEAVSTG</sequence>
<evidence type="ECO:0000313" key="2">
    <source>
        <dbReference type="Proteomes" id="UP001234297"/>
    </source>
</evidence>
<proteinExistence type="predicted"/>
<dbReference type="EMBL" id="CM056812">
    <property type="protein sequence ID" value="KAJ8618379.1"/>
    <property type="molecule type" value="Genomic_DNA"/>
</dbReference>